<dbReference type="PANTHER" id="PTHR22957">
    <property type="entry name" value="TBC1 DOMAIN FAMILY MEMBER GTPASE-ACTIVATING PROTEIN"/>
    <property type="match status" value="1"/>
</dbReference>
<gene>
    <name evidence="4" type="ORF">QBC33DRAFT_610495</name>
</gene>
<feature type="compositionally biased region" description="Low complexity" evidence="2">
    <location>
        <begin position="648"/>
        <end position="658"/>
    </location>
</feature>
<dbReference type="EMBL" id="MU839005">
    <property type="protein sequence ID" value="KAK1768622.1"/>
    <property type="molecule type" value="Genomic_DNA"/>
</dbReference>
<evidence type="ECO:0000256" key="1">
    <source>
        <dbReference type="ARBA" id="ARBA00022468"/>
    </source>
</evidence>
<name>A0AAJ0C4M9_9PEZI</name>
<dbReference type="GeneID" id="85315603"/>
<dbReference type="FunFam" id="1.10.8.270:FF:000031">
    <property type="entry name" value="TBC1 domain family member 5"/>
    <property type="match status" value="1"/>
</dbReference>
<dbReference type="PANTHER" id="PTHR22957:SF337">
    <property type="entry name" value="TBC1 DOMAIN FAMILY MEMBER 5"/>
    <property type="match status" value="1"/>
</dbReference>
<feature type="region of interest" description="Disordered" evidence="2">
    <location>
        <begin position="544"/>
        <end position="790"/>
    </location>
</feature>
<dbReference type="Pfam" id="PF00566">
    <property type="entry name" value="RabGAP-TBC"/>
    <property type="match status" value="1"/>
</dbReference>
<accession>A0AAJ0C4M9</accession>
<dbReference type="InterPro" id="IPR000195">
    <property type="entry name" value="Rab-GAP-TBC_dom"/>
</dbReference>
<dbReference type="PROSITE" id="PS50086">
    <property type="entry name" value="TBC_RABGAP"/>
    <property type="match status" value="1"/>
</dbReference>
<evidence type="ECO:0000313" key="4">
    <source>
        <dbReference type="EMBL" id="KAK1768622.1"/>
    </source>
</evidence>
<evidence type="ECO:0000256" key="2">
    <source>
        <dbReference type="SAM" id="MobiDB-lite"/>
    </source>
</evidence>
<dbReference type="Proteomes" id="UP001244011">
    <property type="component" value="Unassembled WGS sequence"/>
</dbReference>
<dbReference type="Gene3D" id="1.10.8.270">
    <property type="entry name" value="putative rabgap domain of human tbc1 domain family member 14 like domains"/>
    <property type="match status" value="1"/>
</dbReference>
<comment type="caution">
    <text evidence="4">The sequence shown here is derived from an EMBL/GenBank/DDBJ whole genome shotgun (WGS) entry which is preliminary data.</text>
</comment>
<organism evidence="4 5">
    <name type="scientific">Phialemonium atrogriseum</name>
    <dbReference type="NCBI Taxonomy" id="1093897"/>
    <lineage>
        <taxon>Eukaryota</taxon>
        <taxon>Fungi</taxon>
        <taxon>Dikarya</taxon>
        <taxon>Ascomycota</taxon>
        <taxon>Pezizomycotina</taxon>
        <taxon>Sordariomycetes</taxon>
        <taxon>Sordariomycetidae</taxon>
        <taxon>Cephalothecales</taxon>
        <taxon>Cephalothecaceae</taxon>
        <taxon>Phialemonium</taxon>
    </lineage>
</organism>
<dbReference type="AlphaFoldDB" id="A0AAJ0C4M9"/>
<keyword evidence="1" id="KW-0343">GTPase activation</keyword>
<feature type="compositionally biased region" description="Pro residues" evidence="2">
    <location>
        <begin position="659"/>
        <end position="675"/>
    </location>
</feature>
<proteinExistence type="predicted"/>
<dbReference type="RefSeq" id="XP_060284835.1">
    <property type="nucleotide sequence ID" value="XM_060432416.1"/>
</dbReference>
<dbReference type="SUPFAM" id="SSF47923">
    <property type="entry name" value="Ypt/Rab-GAP domain of gyp1p"/>
    <property type="match status" value="2"/>
</dbReference>
<dbReference type="SMART" id="SM00164">
    <property type="entry name" value="TBC"/>
    <property type="match status" value="1"/>
</dbReference>
<evidence type="ECO:0000259" key="3">
    <source>
        <dbReference type="PROSITE" id="PS50086"/>
    </source>
</evidence>
<dbReference type="InterPro" id="IPR035969">
    <property type="entry name" value="Rab-GAP_TBC_sf"/>
</dbReference>
<sequence>MRPLSETKSRWEETLKHSSSFVSLQRAIKFNGLESPCLSGCRSVCWKTFLLFQDSAQSDWSHILLEARNNYSSLRDQYLKYIKHPEKLSDLSLDPLADVPDSPWDAVRRDELLRGEILQDVQRLPDDPFYHQEKIQEMILDILFIYCKLNPSAGGYRQGMHELLAPLVFVVDQDAIDRDAAPSDGVVDPSMVEMLDSYFVEHDAFALFSKIMDRAGTFYDVGRASGSHASEQNIIVEKSQHIHEVVLMKLDPELANHLKNIEVLPQIFLIRWIRLLFGREFPFEQLLVLWDTLFAFDPSLSLIDLICVAMLIRIRWTLLEADYSVALQLLLKYPSPSQPHGPHTFVDDALYLRDHLNAAGGSTLILKYTGKTPATLPSPSSRPSTPTFQGFTLRSRTLGAKSPLSNPARLLQHPGGVEAIFQGAAKGVIERGEKLGINQAVRDAMGEIRRNMQGFNDPRNLARPGRGSPADDGPMPAAVAVLERRNRQLAAMLGETLTDLETMAASKLDGDRDRYVEMIEAAATKIQFVKLRLQDPSLALPGDELPAIGTLSLSPRAERRRSPTVALDTTPVVMTSSAAESVRSALASPDFSGRYDGPPHPPTAPGGDTDPSPRLPSPTPRPPELSAEDVDRMDTDLPAPQPAPKPSTEPVTTTTTNRPGPPPPEKPPRPAPGPTPSRSTIAQSSFSWMLEPEAASPFPSTSNPTSTTASSSSSPLRPSSARLPLPADGAATPNSGGRRRRRAPGSADASRERNAFLFGEVGPGGSESGSVADEVFGMLPMGKGRGRGRG</sequence>
<keyword evidence="5" id="KW-1185">Reference proteome</keyword>
<feature type="compositionally biased region" description="Pro residues" evidence="2">
    <location>
        <begin position="613"/>
        <end position="623"/>
    </location>
</feature>
<evidence type="ECO:0000313" key="5">
    <source>
        <dbReference type="Proteomes" id="UP001244011"/>
    </source>
</evidence>
<dbReference type="GO" id="GO:0005096">
    <property type="term" value="F:GTPase activator activity"/>
    <property type="evidence" value="ECO:0007669"/>
    <property type="project" value="UniProtKB-KW"/>
</dbReference>
<reference evidence="4" key="1">
    <citation type="submission" date="2023-06" db="EMBL/GenBank/DDBJ databases">
        <title>Genome-scale phylogeny and comparative genomics of the fungal order Sordariales.</title>
        <authorList>
            <consortium name="Lawrence Berkeley National Laboratory"/>
            <person name="Hensen N."/>
            <person name="Bonometti L."/>
            <person name="Westerberg I."/>
            <person name="Brannstrom I.O."/>
            <person name="Guillou S."/>
            <person name="Cros-Aarteil S."/>
            <person name="Calhoun S."/>
            <person name="Haridas S."/>
            <person name="Kuo A."/>
            <person name="Mondo S."/>
            <person name="Pangilinan J."/>
            <person name="Riley R."/>
            <person name="Labutti K."/>
            <person name="Andreopoulos B."/>
            <person name="Lipzen A."/>
            <person name="Chen C."/>
            <person name="Yanf M."/>
            <person name="Daum C."/>
            <person name="Ng V."/>
            <person name="Clum A."/>
            <person name="Steindorff A."/>
            <person name="Ohm R."/>
            <person name="Martin F."/>
            <person name="Silar P."/>
            <person name="Natvig D."/>
            <person name="Lalanne C."/>
            <person name="Gautier V."/>
            <person name="Ament-Velasquez S.L."/>
            <person name="Kruys A."/>
            <person name="Hutchinson M.I."/>
            <person name="Powell A.J."/>
            <person name="Barry K."/>
            <person name="Miller A.N."/>
            <person name="Grigoriev I.V."/>
            <person name="Debuchy R."/>
            <person name="Gladieux P."/>
            <person name="Thoren M.H."/>
            <person name="Johannesson H."/>
        </authorList>
    </citation>
    <scope>NUCLEOTIDE SEQUENCE</scope>
    <source>
        <strain evidence="4">8032-3</strain>
    </source>
</reference>
<feature type="compositionally biased region" description="Low complexity" evidence="2">
    <location>
        <begin position="694"/>
        <end position="727"/>
    </location>
</feature>
<dbReference type="FunFam" id="1.10.472.80:FF:000038">
    <property type="entry name" value="TBC1 domain family member 5"/>
    <property type="match status" value="1"/>
</dbReference>
<protein>
    <submittedName>
        <fullName evidence="4">RabGAP/TBC</fullName>
    </submittedName>
</protein>
<feature type="domain" description="Rab-GAP TBC" evidence="3">
    <location>
        <begin position="36"/>
        <end position="297"/>
    </location>
</feature>
<dbReference type="Gene3D" id="1.10.472.80">
    <property type="entry name" value="Ypt/Rab-GAP domain of gyp1p, domain 3"/>
    <property type="match status" value="1"/>
</dbReference>